<comment type="caution">
    <text evidence="2">The sequence shown here is derived from an EMBL/GenBank/DDBJ whole genome shotgun (WGS) entry which is preliminary data.</text>
</comment>
<sequence length="166" mass="18574">MANFIEHEAQASENPKVVNKSNPNDVKTGDIVNLHTDEYLGALSEWAKQSKPGVGEVEIHGHGWRLAIEGMSAVKEISDLLYSKSPTWKQMIDGGMKAKIKLKLYSCGTGKGKGSIAWQINQVFPNVTVVAPTDNWGVRWHRSWFGGAVKVDYGYIKNRGRWRTFE</sequence>
<evidence type="ECO:0000256" key="1">
    <source>
        <dbReference type="SAM" id="MobiDB-lite"/>
    </source>
</evidence>
<evidence type="ECO:0000313" key="2">
    <source>
        <dbReference type="EMBL" id="OYQ33270.1"/>
    </source>
</evidence>
<protein>
    <submittedName>
        <fullName evidence="2">Uncharacterized protein</fullName>
    </submittedName>
</protein>
<evidence type="ECO:0000313" key="3">
    <source>
        <dbReference type="Proteomes" id="UP000216605"/>
    </source>
</evidence>
<gene>
    <name evidence="2" type="ORF">CHU92_12825</name>
</gene>
<dbReference type="EMBL" id="NOXV01000299">
    <property type="protein sequence ID" value="OYQ33270.1"/>
    <property type="molecule type" value="Genomic_DNA"/>
</dbReference>
<proteinExistence type="predicted"/>
<reference evidence="2 3" key="1">
    <citation type="submission" date="2017-07" db="EMBL/GenBank/DDBJ databases">
        <title>Flavobacterium cyanobacteriorum sp. nov., isolated from cyanobacterial aggregates in a eutrophic lake.</title>
        <authorList>
            <person name="Cai H."/>
        </authorList>
    </citation>
    <scope>NUCLEOTIDE SEQUENCE [LARGE SCALE GENOMIC DNA]</scope>
    <source>
        <strain evidence="2 3">TH021</strain>
    </source>
</reference>
<feature type="compositionally biased region" description="Basic and acidic residues" evidence="1">
    <location>
        <begin position="1"/>
        <end position="10"/>
    </location>
</feature>
<accession>A0A255YXX1</accession>
<organism evidence="2 3">
    <name type="scientific">Flavobacterium cyanobacteriorum</name>
    <dbReference type="NCBI Taxonomy" id="2022802"/>
    <lineage>
        <taxon>Bacteria</taxon>
        <taxon>Pseudomonadati</taxon>
        <taxon>Bacteroidota</taxon>
        <taxon>Flavobacteriia</taxon>
        <taxon>Flavobacteriales</taxon>
        <taxon>Flavobacteriaceae</taxon>
        <taxon>Flavobacterium</taxon>
    </lineage>
</organism>
<dbReference type="Proteomes" id="UP000216605">
    <property type="component" value="Unassembled WGS sequence"/>
</dbReference>
<feature type="region of interest" description="Disordered" evidence="1">
    <location>
        <begin position="1"/>
        <end position="24"/>
    </location>
</feature>
<keyword evidence="3" id="KW-1185">Reference proteome</keyword>
<name>A0A255YXX1_9FLAO</name>
<dbReference type="AlphaFoldDB" id="A0A255YXX1"/>